<dbReference type="EMBL" id="DS989843">
    <property type="protein sequence ID" value="EDX77594.1"/>
    <property type="molecule type" value="Genomic_DNA"/>
</dbReference>
<dbReference type="Pfam" id="PF00543">
    <property type="entry name" value="P-II"/>
    <property type="match status" value="1"/>
</dbReference>
<accession>B4VJP6</accession>
<dbReference type="GO" id="GO:0005524">
    <property type="term" value="F:ATP binding"/>
    <property type="evidence" value="ECO:0007669"/>
    <property type="project" value="TreeGrafter"/>
</dbReference>
<dbReference type="InterPro" id="IPR011322">
    <property type="entry name" value="N-reg_PII-like_a/b"/>
</dbReference>
<dbReference type="GO" id="GO:0005829">
    <property type="term" value="C:cytosol"/>
    <property type="evidence" value="ECO:0007669"/>
    <property type="project" value="TreeGrafter"/>
</dbReference>
<dbReference type="InterPro" id="IPR015867">
    <property type="entry name" value="N-reg_PII/ATP_PRibTrfase_C"/>
</dbReference>
<dbReference type="SMART" id="SM00938">
    <property type="entry name" value="P-II"/>
    <property type="match status" value="1"/>
</dbReference>
<evidence type="ECO:0000256" key="1">
    <source>
        <dbReference type="RuleBase" id="RU003936"/>
    </source>
</evidence>
<organism evidence="2 3">
    <name type="scientific">Coleofasciculus chthonoplastes PCC 7420</name>
    <dbReference type="NCBI Taxonomy" id="118168"/>
    <lineage>
        <taxon>Bacteria</taxon>
        <taxon>Bacillati</taxon>
        <taxon>Cyanobacteriota</taxon>
        <taxon>Cyanophyceae</taxon>
        <taxon>Coleofasciculales</taxon>
        <taxon>Coleofasciculaceae</taxon>
        <taxon>Coleofasciculus</taxon>
    </lineage>
</organism>
<dbReference type="InterPro" id="IPR017918">
    <property type="entry name" value="N-reg_PII_CS"/>
</dbReference>
<dbReference type="PANTHER" id="PTHR30115">
    <property type="entry name" value="NITROGEN REGULATORY PROTEIN P-II"/>
    <property type="match status" value="1"/>
</dbReference>
<dbReference type="OrthoDB" id="9802729at2"/>
<proteinExistence type="inferred from homology"/>
<dbReference type="STRING" id="118168.MC7420_2918"/>
<evidence type="ECO:0000313" key="3">
    <source>
        <dbReference type="Proteomes" id="UP000003835"/>
    </source>
</evidence>
<comment type="similarity">
    <text evidence="1">Belongs to the P(II) protein family.</text>
</comment>
<gene>
    <name evidence="2" type="ORF">MC7420_2918</name>
</gene>
<reference evidence="2 3" key="1">
    <citation type="submission" date="2008-07" db="EMBL/GenBank/DDBJ databases">
        <authorList>
            <person name="Tandeau de Marsac N."/>
            <person name="Ferriera S."/>
            <person name="Johnson J."/>
            <person name="Kravitz S."/>
            <person name="Beeson K."/>
            <person name="Sutton G."/>
            <person name="Rogers Y.-H."/>
            <person name="Friedman R."/>
            <person name="Frazier M."/>
            <person name="Venter J.C."/>
        </authorList>
    </citation>
    <scope>NUCLEOTIDE SEQUENCE [LARGE SCALE GENOMIC DNA]</scope>
    <source>
        <strain evidence="2 3">PCC 7420</strain>
    </source>
</reference>
<dbReference type="eggNOG" id="COG0347">
    <property type="taxonomic scope" value="Bacteria"/>
</dbReference>
<keyword evidence="3" id="KW-1185">Reference proteome</keyword>
<dbReference type="PROSITE" id="PS51343">
    <property type="entry name" value="PII_GLNB_DOM"/>
    <property type="match status" value="1"/>
</dbReference>
<dbReference type="Proteomes" id="UP000003835">
    <property type="component" value="Unassembled WGS sequence"/>
</dbReference>
<name>B4VJP6_9CYAN</name>
<protein>
    <submittedName>
        <fullName evidence="2">Nitrogen regulatory protein P-II</fullName>
    </submittedName>
</protein>
<dbReference type="HOGENOM" id="CLU_082268_0_1_3"/>
<dbReference type="GO" id="GO:0030234">
    <property type="term" value="F:enzyme regulator activity"/>
    <property type="evidence" value="ECO:0007669"/>
    <property type="project" value="InterPro"/>
</dbReference>
<dbReference type="AlphaFoldDB" id="B4VJP6"/>
<dbReference type="InterPro" id="IPR002187">
    <property type="entry name" value="N-reg_PII"/>
</dbReference>
<dbReference type="PANTHER" id="PTHR30115:SF11">
    <property type="entry name" value="NITROGEN REGULATORY PROTEIN P-II HOMOLOG"/>
    <property type="match status" value="1"/>
</dbReference>
<dbReference type="GO" id="GO:0006808">
    <property type="term" value="P:regulation of nitrogen utilization"/>
    <property type="evidence" value="ECO:0007669"/>
    <property type="project" value="InterPro"/>
</dbReference>
<evidence type="ECO:0000313" key="2">
    <source>
        <dbReference type="EMBL" id="EDX77594.1"/>
    </source>
</evidence>
<dbReference type="PROSITE" id="PS00638">
    <property type="entry name" value="PII_GLNB_CTER"/>
    <property type="match status" value="1"/>
</dbReference>
<dbReference type="RefSeq" id="WP_006098855.1">
    <property type="nucleotide sequence ID" value="NZ_DS989843.1"/>
</dbReference>
<dbReference type="SUPFAM" id="SSF54913">
    <property type="entry name" value="GlnB-like"/>
    <property type="match status" value="1"/>
</dbReference>
<dbReference type="PRINTS" id="PR00340">
    <property type="entry name" value="PIIGLNB"/>
</dbReference>
<sequence length="131" mass="13945">MKEVLAVIRMNKINQTKAALSKAGFPSVTAVKVVGRGRQAVDFQLAKAINENPQDSSDLLPLLAQGHRLIPKRMLSLVVPDDNVQQVVDALIQANQTSNPGDGKIFVLPVEDSVRVSSGETGAVAVDEMTG</sequence>
<dbReference type="Gene3D" id="3.30.70.120">
    <property type="match status" value="1"/>
</dbReference>